<reference evidence="1" key="1">
    <citation type="submission" date="2014-11" db="EMBL/GenBank/DDBJ databases">
        <authorList>
            <person name="Amaro Gonzalez C."/>
        </authorList>
    </citation>
    <scope>NUCLEOTIDE SEQUENCE</scope>
</reference>
<organism evidence="1">
    <name type="scientific">Anguilla anguilla</name>
    <name type="common">European freshwater eel</name>
    <name type="synonym">Muraena anguilla</name>
    <dbReference type="NCBI Taxonomy" id="7936"/>
    <lineage>
        <taxon>Eukaryota</taxon>
        <taxon>Metazoa</taxon>
        <taxon>Chordata</taxon>
        <taxon>Craniata</taxon>
        <taxon>Vertebrata</taxon>
        <taxon>Euteleostomi</taxon>
        <taxon>Actinopterygii</taxon>
        <taxon>Neopterygii</taxon>
        <taxon>Teleostei</taxon>
        <taxon>Anguilliformes</taxon>
        <taxon>Anguillidae</taxon>
        <taxon>Anguilla</taxon>
    </lineage>
</organism>
<proteinExistence type="predicted"/>
<accession>A0A0E9XIG5</accession>
<name>A0A0E9XIG5_ANGAN</name>
<reference evidence="1" key="2">
    <citation type="journal article" date="2015" name="Fish Shellfish Immunol.">
        <title>Early steps in the European eel (Anguilla anguilla)-Vibrio vulnificus interaction in the gills: Role of the RtxA13 toxin.</title>
        <authorList>
            <person name="Callol A."/>
            <person name="Pajuelo D."/>
            <person name="Ebbesson L."/>
            <person name="Teles M."/>
            <person name="MacKenzie S."/>
            <person name="Amaro C."/>
        </authorList>
    </citation>
    <scope>NUCLEOTIDE SEQUENCE</scope>
</reference>
<dbReference type="EMBL" id="GBXM01006128">
    <property type="protein sequence ID" value="JAI02450.1"/>
    <property type="molecule type" value="Transcribed_RNA"/>
</dbReference>
<protein>
    <submittedName>
        <fullName evidence="1">Uncharacterized protein</fullName>
    </submittedName>
</protein>
<dbReference type="AlphaFoldDB" id="A0A0E9XIG5"/>
<sequence length="66" mass="7468">MCCRATGLSEVFQLNTVLPNDGKMMHSQSGLEERKCVHKNCCKNEETMLSEERITSQTDKEICSTL</sequence>
<evidence type="ECO:0000313" key="1">
    <source>
        <dbReference type="EMBL" id="JAI02450.1"/>
    </source>
</evidence>